<gene>
    <name evidence="1" type="ORF">A3I40_01255</name>
</gene>
<dbReference type="SUPFAM" id="SSF89447">
    <property type="entry name" value="AbrB/MazE/MraZ-like"/>
    <property type="match status" value="1"/>
</dbReference>
<accession>A0A1F7V9H7</accession>
<protein>
    <recommendedName>
        <fullName evidence="3">SpoVT-AbrB domain-containing protein</fullName>
    </recommendedName>
</protein>
<name>A0A1F7V9H7_9BACT</name>
<dbReference type="AlphaFoldDB" id="A0A1F7V9H7"/>
<dbReference type="Proteomes" id="UP000178723">
    <property type="component" value="Unassembled WGS sequence"/>
</dbReference>
<evidence type="ECO:0000313" key="1">
    <source>
        <dbReference type="EMBL" id="OGL87192.1"/>
    </source>
</evidence>
<proteinExistence type="predicted"/>
<comment type="caution">
    <text evidence="1">The sequence shown here is derived from an EMBL/GenBank/DDBJ whole genome shotgun (WGS) entry which is preliminary data.</text>
</comment>
<dbReference type="EMBL" id="MGEP01000034">
    <property type="protein sequence ID" value="OGL87192.1"/>
    <property type="molecule type" value="Genomic_DNA"/>
</dbReference>
<sequence length="99" mass="10995">MKTKTPTLISHRLVRETRNRQITIPKPIHDALGLQRGTIYEVETIAGKVVFTPRSLANWEGMEAARKASLGIGLSPAFTDADDLIAHLHKSIGKRPKKQ</sequence>
<organism evidence="1 2">
    <name type="scientific">Candidatus Uhrbacteria bacterium RIFCSPLOWO2_02_FULL_48_12</name>
    <dbReference type="NCBI Taxonomy" id="1802407"/>
    <lineage>
        <taxon>Bacteria</taxon>
        <taxon>Candidatus Uhriibacteriota</taxon>
    </lineage>
</organism>
<evidence type="ECO:0008006" key="3">
    <source>
        <dbReference type="Google" id="ProtNLM"/>
    </source>
</evidence>
<reference evidence="1 2" key="1">
    <citation type="journal article" date="2016" name="Nat. Commun.">
        <title>Thousands of microbial genomes shed light on interconnected biogeochemical processes in an aquifer system.</title>
        <authorList>
            <person name="Anantharaman K."/>
            <person name="Brown C.T."/>
            <person name="Hug L.A."/>
            <person name="Sharon I."/>
            <person name="Castelle C.J."/>
            <person name="Probst A.J."/>
            <person name="Thomas B.C."/>
            <person name="Singh A."/>
            <person name="Wilkins M.J."/>
            <person name="Karaoz U."/>
            <person name="Brodie E.L."/>
            <person name="Williams K.H."/>
            <person name="Hubbard S.S."/>
            <person name="Banfield J.F."/>
        </authorList>
    </citation>
    <scope>NUCLEOTIDE SEQUENCE [LARGE SCALE GENOMIC DNA]</scope>
</reference>
<evidence type="ECO:0000313" key="2">
    <source>
        <dbReference type="Proteomes" id="UP000178723"/>
    </source>
</evidence>
<dbReference type="InterPro" id="IPR037914">
    <property type="entry name" value="SpoVT-AbrB_sf"/>
</dbReference>